<evidence type="ECO:0000256" key="1">
    <source>
        <dbReference type="SAM" id="MobiDB-lite"/>
    </source>
</evidence>
<comment type="caution">
    <text evidence="2">The sequence shown here is derived from an EMBL/GenBank/DDBJ whole genome shotgun (WGS) entry which is preliminary data.</text>
</comment>
<organism evidence="2 3">
    <name type="scientific">Orbilia ellipsospora</name>
    <dbReference type="NCBI Taxonomy" id="2528407"/>
    <lineage>
        <taxon>Eukaryota</taxon>
        <taxon>Fungi</taxon>
        <taxon>Dikarya</taxon>
        <taxon>Ascomycota</taxon>
        <taxon>Pezizomycotina</taxon>
        <taxon>Orbiliomycetes</taxon>
        <taxon>Orbiliales</taxon>
        <taxon>Orbiliaceae</taxon>
        <taxon>Orbilia</taxon>
    </lineage>
</organism>
<dbReference type="AlphaFoldDB" id="A0AAV9WV86"/>
<name>A0AAV9WV86_9PEZI</name>
<feature type="compositionally biased region" description="Basic and acidic residues" evidence="1">
    <location>
        <begin position="382"/>
        <end position="421"/>
    </location>
</feature>
<keyword evidence="3" id="KW-1185">Reference proteome</keyword>
<dbReference type="EMBL" id="JAVHJO010000015">
    <property type="protein sequence ID" value="KAK6527488.1"/>
    <property type="molecule type" value="Genomic_DNA"/>
</dbReference>
<feature type="compositionally biased region" description="Polar residues" evidence="1">
    <location>
        <begin position="457"/>
        <end position="496"/>
    </location>
</feature>
<feature type="region of interest" description="Disordered" evidence="1">
    <location>
        <begin position="169"/>
        <end position="191"/>
    </location>
</feature>
<reference evidence="2 3" key="1">
    <citation type="submission" date="2019-10" db="EMBL/GenBank/DDBJ databases">
        <authorList>
            <person name="Palmer J.M."/>
        </authorList>
    </citation>
    <scope>NUCLEOTIDE SEQUENCE [LARGE SCALE GENOMIC DNA]</scope>
    <source>
        <strain evidence="2 3">TWF694</strain>
    </source>
</reference>
<feature type="compositionally biased region" description="Low complexity" evidence="1">
    <location>
        <begin position="69"/>
        <end position="82"/>
    </location>
</feature>
<feature type="compositionally biased region" description="Basic and acidic residues" evidence="1">
    <location>
        <begin position="360"/>
        <end position="371"/>
    </location>
</feature>
<feature type="compositionally biased region" description="Polar residues" evidence="1">
    <location>
        <begin position="512"/>
        <end position="530"/>
    </location>
</feature>
<feature type="region of interest" description="Disordered" evidence="1">
    <location>
        <begin position="360"/>
        <end position="557"/>
    </location>
</feature>
<gene>
    <name evidence="2" type="ORF">TWF694_004474</name>
</gene>
<accession>A0AAV9WV86</accession>
<proteinExistence type="predicted"/>
<protein>
    <submittedName>
        <fullName evidence="2">Uncharacterized protein</fullName>
    </submittedName>
</protein>
<dbReference type="Proteomes" id="UP001365542">
    <property type="component" value="Unassembled WGS sequence"/>
</dbReference>
<evidence type="ECO:0000313" key="2">
    <source>
        <dbReference type="EMBL" id="KAK6527488.1"/>
    </source>
</evidence>
<evidence type="ECO:0000313" key="3">
    <source>
        <dbReference type="Proteomes" id="UP001365542"/>
    </source>
</evidence>
<feature type="region of interest" description="Disordered" evidence="1">
    <location>
        <begin position="43"/>
        <end position="87"/>
    </location>
</feature>
<sequence>MDKLPNIFSRVSLASTASSKPGNEALDSDPKLRPLLLSRETGSRDIPAHLLPRSSKTAASGINADRRSILSGMSNSSMPSSGRYQPFAPQKADFDALKVPVKPGERCPKCNSNIVLNPLLKKNGGPNVKDAHPSQIFSVPHGTDKDGKPVVIQMVWSCRINRHPYPYTPALKTGNRDEEDDTDNSQGPRMSRAGVERWVNEIRGFMVAGEAPKALEAMRQVVQMNEGRKKESFSWLEKEKANKLASIFQKQGQKMGDKTGNDKALEEGKKLLEQILKNSPEEAATTVPFLDSHDGIKGTQDAKKKASEYSGVIVDSPESSRSASSALIRPMEMNDKGDEHSATVLLHGIQSALANPRLDDANRRTNTKENIKPGLAPDEDHDISKTKVPMDQKTLIDEVTKAFTRSSEDKKTMPSSEENRKSFKVSPKRFSLVNIITPLKKPDNNLESRPSGATLAGSRNSEAPQQYSPGNSGHHSFASSAISTPSFVTDKSSSDSFDIGSVEKEESPPGTPQTSGKRSASFSTIGTNAETSDESHDIKDSEEENNGIPFPIVNFED</sequence>